<comment type="function">
    <text evidence="4">Activates KDO (a required 8-carbon sugar) for incorporation into bacterial lipopolysaccharide in Gram-negative bacteria.</text>
</comment>
<proteinExistence type="inferred from homology"/>
<dbReference type="Pfam" id="PF02348">
    <property type="entry name" value="CTP_transf_3"/>
    <property type="match status" value="1"/>
</dbReference>
<dbReference type="EMBL" id="NRRV01000109">
    <property type="protein sequence ID" value="MBK1633707.1"/>
    <property type="molecule type" value="Genomic_DNA"/>
</dbReference>
<dbReference type="HAMAP" id="MF_00057">
    <property type="entry name" value="KdsB"/>
    <property type="match status" value="1"/>
</dbReference>
<dbReference type="SUPFAM" id="SSF53448">
    <property type="entry name" value="Nucleotide-diphospho-sugar transferases"/>
    <property type="match status" value="1"/>
</dbReference>
<evidence type="ECO:0000256" key="1">
    <source>
        <dbReference type="ARBA" id="ARBA00022679"/>
    </source>
</evidence>
<keyword evidence="6" id="KW-1185">Reference proteome</keyword>
<evidence type="ECO:0000256" key="3">
    <source>
        <dbReference type="ARBA" id="ARBA00022985"/>
    </source>
</evidence>
<keyword evidence="3 4" id="KW-0448">Lipopolysaccharide biosynthesis</keyword>
<name>A0ABS1CP40_9GAMM</name>
<comment type="catalytic activity">
    <reaction evidence="4">
        <text>3-deoxy-alpha-D-manno-oct-2-ulosonate + CTP = CMP-3-deoxy-beta-D-manno-octulosonate + diphosphate</text>
        <dbReference type="Rhea" id="RHEA:23448"/>
        <dbReference type="ChEBI" id="CHEBI:33019"/>
        <dbReference type="ChEBI" id="CHEBI:37563"/>
        <dbReference type="ChEBI" id="CHEBI:85986"/>
        <dbReference type="ChEBI" id="CHEBI:85987"/>
        <dbReference type="EC" id="2.7.7.38"/>
    </reaction>
</comment>
<dbReference type="InterPro" id="IPR029044">
    <property type="entry name" value="Nucleotide-diphossugar_trans"/>
</dbReference>
<comment type="similarity">
    <text evidence="4">Belongs to the KdsB family.</text>
</comment>
<dbReference type="NCBIfam" id="NF003952">
    <property type="entry name" value="PRK05450.1-5"/>
    <property type="match status" value="1"/>
</dbReference>
<accession>A0ABS1CP40</accession>
<comment type="caution">
    <text evidence="5">The sequence shown here is derived from an EMBL/GenBank/DDBJ whole genome shotgun (WGS) entry which is preliminary data.</text>
</comment>
<dbReference type="Gene3D" id="3.90.550.10">
    <property type="entry name" value="Spore Coat Polysaccharide Biosynthesis Protein SpsA, Chain A"/>
    <property type="match status" value="1"/>
</dbReference>
<dbReference type="PANTHER" id="PTHR42866:SF2">
    <property type="entry name" value="3-DEOXY-MANNO-OCTULOSONATE CYTIDYLYLTRANSFERASE, MITOCHONDRIAL"/>
    <property type="match status" value="1"/>
</dbReference>
<dbReference type="GO" id="GO:0016779">
    <property type="term" value="F:nucleotidyltransferase activity"/>
    <property type="evidence" value="ECO:0007669"/>
    <property type="project" value="UniProtKB-KW"/>
</dbReference>
<evidence type="ECO:0000256" key="4">
    <source>
        <dbReference type="HAMAP-Rule" id="MF_00057"/>
    </source>
</evidence>
<dbReference type="Proteomes" id="UP000748752">
    <property type="component" value="Unassembled WGS sequence"/>
</dbReference>
<dbReference type="NCBIfam" id="TIGR00466">
    <property type="entry name" value="kdsB"/>
    <property type="match status" value="1"/>
</dbReference>
<keyword evidence="2 4" id="KW-0548">Nucleotidyltransferase</keyword>
<organism evidence="5 6">
    <name type="scientific">Thiohalocapsa halophila</name>
    <dbReference type="NCBI Taxonomy" id="69359"/>
    <lineage>
        <taxon>Bacteria</taxon>
        <taxon>Pseudomonadati</taxon>
        <taxon>Pseudomonadota</taxon>
        <taxon>Gammaproteobacteria</taxon>
        <taxon>Chromatiales</taxon>
        <taxon>Chromatiaceae</taxon>
        <taxon>Thiohalocapsa</taxon>
    </lineage>
</organism>
<evidence type="ECO:0000313" key="6">
    <source>
        <dbReference type="Proteomes" id="UP000748752"/>
    </source>
</evidence>
<evidence type="ECO:0000313" key="5">
    <source>
        <dbReference type="EMBL" id="MBK1633707.1"/>
    </source>
</evidence>
<reference evidence="5 6" key="1">
    <citation type="journal article" date="2020" name="Microorganisms">
        <title>Osmotic Adaptation and Compatible Solute Biosynthesis of Phototrophic Bacteria as Revealed from Genome Analyses.</title>
        <authorList>
            <person name="Imhoff J.F."/>
            <person name="Rahn T."/>
            <person name="Kunzel S."/>
            <person name="Keller A."/>
            <person name="Neulinger S.C."/>
        </authorList>
    </citation>
    <scope>NUCLEOTIDE SEQUENCE [LARGE SCALE GENOMIC DNA]</scope>
    <source>
        <strain evidence="5 6">DSM 6210</strain>
    </source>
</reference>
<comment type="subcellular location">
    <subcellularLocation>
        <location evidence="4">Cytoplasm</location>
    </subcellularLocation>
</comment>
<keyword evidence="4" id="KW-0963">Cytoplasm</keyword>
<dbReference type="NCBIfam" id="NF009905">
    <property type="entry name" value="PRK13368.1"/>
    <property type="match status" value="1"/>
</dbReference>
<dbReference type="RefSeq" id="WP_200242848.1">
    <property type="nucleotide sequence ID" value="NZ_NRRV01000109.1"/>
</dbReference>
<keyword evidence="1 4" id="KW-0808">Transferase</keyword>
<sequence length="257" mass="27563">MHNSFRVVIPARYGARRLPGKPLIDIGGKTLIARVWEQARASGAAEVVVATDDERVLEHCRAIGADAELTESHHQSGTERIAAVAAARGWPAESVVVNLQGDEPCMPPANIDQVAAALAAGEDVQMATLATPITTAEALFDPHVVKVVTGADGVALYFSRAPIPWHRDEFLGNRAHLPKQASFLRHIGLYAYRAGFLEAFVGWPPSPLEIAESLEQLRVLWHGERVQVAQAAAVPGPGVDTADDVEAVLRWLEAADG</sequence>
<dbReference type="NCBIfam" id="NF003950">
    <property type="entry name" value="PRK05450.1-3"/>
    <property type="match status" value="1"/>
</dbReference>
<dbReference type="CDD" id="cd02517">
    <property type="entry name" value="CMP-KDO-Synthetase"/>
    <property type="match status" value="1"/>
</dbReference>
<protein>
    <recommendedName>
        <fullName evidence="4">3-deoxy-manno-octulosonate cytidylyltransferase</fullName>
        <ecNumber evidence="4">2.7.7.38</ecNumber>
    </recommendedName>
    <alternativeName>
        <fullName evidence="4">CMP-2-keto-3-deoxyoctulosonic acid synthase</fullName>
        <shortName evidence="4">CKS</shortName>
        <shortName evidence="4">CMP-KDO synthase</shortName>
    </alternativeName>
</protein>
<gene>
    <name evidence="4" type="primary">kdsB</name>
    <name evidence="5" type="ORF">CKO31_23785</name>
</gene>
<dbReference type="InterPro" id="IPR003329">
    <property type="entry name" value="Cytidylyl_trans"/>
</dbReference>
<evidence type="ECO:0000256" key="2">
    <source>
        <dbReference type="ARBA" id="ARBA00022695"/>
    </source>
</evidence>
<comment type="pathway">
    <text evidence="4">Nucleotide-sugar biosynthesis; CMP-3-deoxy-D-manno-octulosonate biosynthesis; CMP-3-deoxy-D-manno-octulosonate from 3-deoxy-D-manno-octulosonate and CTP: step 1/1.</text>
</comment>
<dbReference type="EC" id="2.7.7.38" evidence="4"/>
<dbReference type="PANTHER" id="PTHR42866">
    <property type="entry name" value="3-DEOXY-MANNO-OCTULOSONATE CYTIDYLYLTRANSFERASE"/>
    <property type="match status" value="1"/>
</dbReference>
<dbReference type="InterPro" id="IPR004528">
    <property type="entry name" value="KdsB"/>
</dbReference>